<name>A0A1P8WBG8_9PLAN</name>
<sequence length="171" mass="18461">MAKHLILMRHSYAASNNPAWSDHERPLTERGRQLATSTAAMLSDFRIDRIVHSDAVRTTQTAELIKKACGHDPPLYAAAQLYHASASENLNEAVQNASADDDGIMVVGHNPGMAGLIYSLSHESLPISPGSVAIFRLNGNDWKLLQDGSEAVTLTTFISGGVRQDHGTECP</sequence>
<dbReference type="InterPro" id="IPR051021">
    <property type="entry name" value="Mito_Ser/Thr_phosphatase"/>
</dbReference>
<dbReference type="SUPFAM" id="SSF53254">
    <property type="entry name" value="Phosphoglycerate mutase-like"/>
    <property type="match status" value="1"/>
</dbReference>
<dbReference type="OrthoDB" id="9781415at2"/>
<dbReference type="STRING" id="1891926.Fuma_00964"/>
<dbReference type="Pfam" id="PF00300">
    <property type="entry name" value="His_Phos_1"/>
    <property type="match status" value="1"/>
</dbReference>
<dbReference type="Gene3D" id="3.40.50.1240">
    <property type="entry name" value="Phosphoglycerate mutase-like"/>
    <property type="match status" value="1"/>
</dbReference>
<evidence type="ECO:0000313" key="2">
    <source>
        <dbReference type="EMBL" id="APZ91376.1"/>
    </source>
</evidence>
<dbReference type="KEGG" id="fmr:Fuma_00964"/>
<dbReference type="CDD" id="cd07067">
    <property type="entry name" value="HP_PGM_like"/>
    <property type="match status" value="1"/>
</dbReference>
<dbReference type="RefSeq" id="WP_083731809.1">
    <property type="nucleotide sequence ID" value="NZ_CP017641.1"/>
</dbReference>
<dbReference type="Proteomes" id="UP000187735">
    <property type="component" value="Chromosome"/>
</dbReference>
<gene>
    <name evidence="2" type="ORF">Fuma_00964</name>
</gene>
<dbReference type="GO" id="GO:0016787">
    <property type="term" value="F:hydrolase activity"/>
    <property type="evidence" value="ECO:0007669"/>
    <property type="project" value="UniProtKB-KW"/>
</dbReference>
<dbReference type="InterPro" id="IPR013078">
    <property type="entry name" value="His_Pase_superF_clade-1"/>
</dbReference>
<dbReference type="InterPro" id="IPR029033">
    <property type="entry name" value="His_PPase_superfam"/>
</dbReference>
<dbReference type="PANTHER" id="PTHR20935:SF1">
    <property type="entry name" value="SLL1549 PROTEIN"/>
    <property type="match status" value="1"/>
</dbReference>
<evidence type="ECO:0000256" key="1">
    <source>
        <dbReference type="ARBA" id="ARBA00022801"/>
    </source>
</evidence>
<proteinExistence type="predicted"/>
<protein>
    <submittedName>
        <fullName evidence="2">Phosphohistidine phosphatase</fullName>
    </submittedName>
</protein>
<organism evidence="2 3">
    <name type="scientific">Fuerstiella marisgermanici</name>
    <dbReference type="NCBI Taxonomy" id="1891926"/>
    <lineage>
        <taxon>Bacteria</taxon>
        <taxon>Pseudomonadati</taxon>
        <taxon>Planctomycetota</taxon>
        <taxon>Planctomycetia</taxon>
        <taxon>Planctomycetales</taxon>
        <taxon>Planctomycetaceae</taxon>
        <taxon>Fuerstiella</taxon>
    </lineage>
</organism>
<evidence type="ECO:0000313" key="3">
    <source>
        <dbReference type="Proteomes" id="UP000187735"/>
    </source>
</evidence>
<dbReference type="PANTHER" id="PTHR20935">
    <property type="entry name" value="PHOSPHOGLYCERATE MUTASE-RELATED"/>
    <property type="match status" value="1"/>
</dbReference>
<dbReference type="AlphaFoldDB" id="A0A1P8WBG8"/>
<dbReference type="EMBL" id="CP017641">
    <property type="protein sequence ID" value="APZ91376.1"/>
    <property type="molecule type" value="Genomic_DNA"/>
</dbReference>
<reference evidence="2 3" key="1">
    <citation type="journal article" date="2016" name="Front. Microbiol.">
        <title>Fuerstia marisgermanicae gen. nov., sp. nov., an Unusual Member of the Phylum Planctomycetes from the German Wadden Sea.</title>
        <authorList>
            <person name="Kohn T."/>
            <person name="Heuer A."/>
            <person name="Jogler M."/>
            <person name="Vollmers J."/>
            <person name="Boedeker C."/>
            <person name="Bunk B."/>
            <person name="Rast P."/>
            <person name="Borchert D."/>
            <person name="Glockner I."/>
            <person name="Freese H.M."/>
            <person name="Klenk H.P."/>
            <person name="Overmann J."/>
            <person name="Kaster A.K."/>
            <person name="Rohde M."/>
            <person name="Wiegand S."/>
            <person name="Jogler C."/>
        </authorList>
    </citation>
    <scope>NUCLEOTIDE SEQUENCE [LARGE SCALE GENOMIC DNA]</scope>
    <source>
        <strain evidence="2 3">NH11</strain>
    </source>
</reference>
<accession>A0A1P8WBG8</accession>
<keyword evidence="3" id="KW-1185">Reference proteome</keyword>
<keyword evidence="1" id="KW-0378">Hydrolase</keyword>